<dbReference type="PROSITE" id="PS50850">
    <property type="entry name" value="MFS"/>
    <property type="match status" value="1"/>
</dbReference>
<gene>
    <name evidence="7" type="ORF">DL239_19045</name>
</gene>
<name>A0ABX0WBR5_9RHOB</name>
<dbReference type="Pfam" id="PF07690">
    <property type="entry name" value="MFS_1"/>
    <property type="match status" value="1"/>
</dbReference>
<keyword evidence="3 5" id="KW-1133">Transmembrane helix</keyword>
<keyword evidence="4 5" id="KW-0472">Membrane</keyword>
<evidence type="ECO:0000256" key="5">
    <source>
        <dbReference type="SAM" id="Phobius"/>
    </source>
</evidence>
<accession>A0ABX0WBR5</accession>
<dbReference type="InterPro" id="IPR011701">
    <property type="entry name" value="MFS"/>
</dbReference>
<evidence type="ECO:0000256" key="3">
    <source>
        <dbReference type="ARBA" id="ARBA00022989"/>
    </source>
</evidence>
<feature type="domain" description="Major facilitator superfamily (MFS) profile" evidence="6">
    <location>
        <begin position="200"/>
        <end position="392"/>
    </location>
</feature>
<feature type="transmembrane region" description="Helical" evidence="5">
    <location>
        <begin position="326"/>
        <end position="348"/>
    </location>
</feature>
<evidence type="ECO:0000313" key="7">
    <source>
        <dbReference type="EMBL" id="NIZ63067.1"/>
    </source>
</evidence>
<comment type="subcellular location">
    <subcellularLocation>
        <location evidence="1">Membrane</location>
        <topology evidence="1">Multi-pass membrane protein</topology>
    </subcellularLocation>
</comment>
<dbReference type="PANTHER" id="PTHR23514">
    <property type="entry name" value="BYPASS OF STOP CODON PROTEIN 6"/>
    <property type="match status" value="1"/>
</dbReference>
<evidence type="ECO:0000256" key="4">
    <source>
        <dbReference type="ARBA" id="ARBA00023136"/>
    </source>
</evidence>
<dbReference type="Gene3D" id="1.20.1250.20">
    <property type="entry name" value="MFS general substrate transporter like domains"/>
    <property type="match status" value="2"/>
</dbReference>
<evidence type="ECO:0000256" key="1">
    <source>
        <dbReference type="ARBA" id="ARBA00004141"/>
    </source>
</evidence>
<protein>
    <submittedName>
        <fullName evidence="7">MFS transporter</fullName>
    </submittedName>
</protein>
<dbReference type="RefSeq" id="WP_167685676.1">
    <property type="nucleotide sequence ID" value="NZ_QHLQ01000027.1"/>
</dbReference>
<feature type="transmembrane region" description="Helical" evidence="5">
    <location>
        <begin position="197"/>
        <end position="215"/>
    </location>
</feature>
<feature type="transmembrane region" description="Helical" evidence="5">
    <location>
        <begin position="43"/>
        <end position="63"/>
    </location>
</feature>
<evidence type="ECO:0000313" key="8">
    <source>
        <dbReference type="Proteomes" id="UP001429564"/>
    </source>
</evidence>
<evidence type="ECO:0000256" key="2">
    <source>
        <dbReference type="ARBA" id="ARBA00022692"/>
    </source>
</evidence>
<feature type="transmembrane region" description="Helical" evidence="5">
    <location>
        <begin position="267"/>
        <end position="286"/>
    </location>
</feature>
<organism evidence="7 8">
    <name type="scientific">Parasedimentitalea denitrificans</name>
    <dbReference type="NCBI Taxonomy" id="2211118"/>
    <lineage>
        <taxon>Bacteria</taxon>
        <taxon>Pseudomonadati</taxon>
        <taxon>Pseudomonadota</taxon>
        <taxon>Alphaproteobacteria</taxon>
        <taxon>Rhodobacterales</taxon>
        <taxon>Paracoccaceae</taxon>
        <taxon>Parasedimentitalea</taxon>
    </lineage>
</organism>
<feature type="transmembrane region" description="Helical" evidence="5">
    <location>
        <begin position="12"/>
        <end position="31"/>
    </location>
</feature>
<reference evidence="7 8" key="1">
    <citation type="submission" date="2018-05" db="EMBL/GenBank/DDBJ databases">
        <authorList>
            <person name="Zhang Y.-J."/>
        </authorList>
    </citation>
    <scope>NUCLEOTIDE SEQUENCE [LARGE SCALE GENOMIC DNA]</scope>
    <source>
        <strain evidence="7 8">CY04</strain>
    </source>
</reference>
<feature type="transmembrane region" description="Helical" evidence="5">
    <location>
        <begin position="75"/>
        <end position="92"/>
    </location>
</feature>
<dbReference type="PANTHER" id="PTHR23514:SF13">
    <property type="entry name" value="INNER MEMBRANE PROTEIN YBJJ"/>
    <property type="match status" value="1"/>
</dbReference>
<feature type="transmembrane region" description="Helical" evidence="5">
    <location>
        <begin position="354"/>
        <end position="376"/>
    </location>
</feature>
<dbReference type="InterPro" id="IPR020846">
    <property type="entry name" value="MFS_dom"/>
</dbReference>
<dbReference type="InterPro" id="IPR036259">
    <property type="entry name" value="MFS_trans_sf"/>
</dbReference>
<keyword evidence="8" id="KW-1185">Reference proteome</keyword>
<dbReference type="CDD" id="cd17393">
    <property type="entry name" value="MFS_MosC_like"/>
    <property type="match status" value="1"/>
</dbReference>
<dbReference type="EMBL" id="QHLQ01000027">
    <property type="protein sequence ID" value="NIZ63067.1"/>
    <property type="molecule type" value="Genomic_DNA"/>
</dbReference>
<feature type="transmembrane region" description="Helical" evidence="5">
    <location>
        <begin position="156"/>
        <end position="176"/>
    </location>
</feature>
<feature type="transmembrane region" description="Helical" evidence="5">
    <location>
        <begin position="235"/>
        <end position="255"/>
    </location>
</feature>
<dbReference type="SUPFAM" id="SSF103473">
    <property type="entry name" value="MFS general substrate transporter"/>
    <property type="match status" value="1"/>
</dbReference>
<comment type="caution">
    <text evidence="7">The sequence shown here is derived from an EMBL/GenBank/DDBJ whole genome shotgun (WGS) entry which is preliminary data.</text>
</comment>
<proteinExistence type="predicted"/>
<evidence type="ECO:0000259" key="6">
    <source>
        <dbReference type="PROSITE" id="PS50850"/>
    </source>
</evidence>
<feature type="transmembrane region" description="Helical" evidence="5">
    <location>
        <begin position="292"/>
        <end position="314"/>
    </location>
</feature>
<keyword evidence="2 5" id="KW-0812">Transmembrane</keyword>
<dbReference type="Proteomes" id="UP001429564">
    <property type="component" value="Unassembled WGS sequence"/>
</dbReference>
<sequence>MTLLQDIRISRRTAPAFVVVGLYWGAFAAFAPQLKDAADLGDAEFGIALLVGAIGAVAAMWLAPRLDALLKHHSLMVGIFMLAAAFLLPAVATSAVTFSLAMVLASGASGLLDVIMNTRVSHLEAHHNRPLMNLNHAIFSFAYALSALTAGGLREIQIVPLVVFALLGAASLVCATQVRSDHAFREISSVSESPSPLPKALIIVGGVIVLFGFMAEQSTEAWSALHLERRFSVGAAEGALGPAILGITMGFGRLSGQLIVRKFAEGVVLRWAGTLAALGTAIAAWAPSSLLAYLGFGILGFGVSVVAPMAFAWVGKHVPPALRGLAISRLAVIGYAGFFIGPPVMGFLAENFGLPIAFSVIAVSLLTISVVLVPMLRVLAGRSPHPAPSPHT</sequence>
<dbReference type="InterPro" id="IPR051788">
    <property type="entry name" value="MFS_Transporter"/>
</dbReference>